<dbReference type="Proteomes" id="UP001062846">
    <property type="component" value="Chromosome 9"/>
</dbReference>
<evidence type="ECO:0000313" key="2">
    <source>
        <dbReference type="Proteomes" id="UP001062846"/>
    </source>
</evidence>
<sequence>MSSSKSLRPSAALGAKFDDKPLWNHVKVVTVADGGGGNRTWICNYCNKKVVGSYTKVKCHLLRLAHHNVEGCMSISDDVLEAIKKEHETAEAKKAQQALNARKKADYVSIPEGSDLLQQKKRKGMGQGALVSAFNVAERDVADKEAARMFYASGLPFNFARLAGYVPPTFNRLRTTLLAQEKEHINRLLQPIKDTWKKKGVSVVSDGWSDRQRRPLINVMAASSGGAMFLKAIDASGNIKDAEYVANLFIQVIKDLGETNVVQIVTDNASNYKAAGLSIETKYPHIFWTPCVVHSLNLALKSIYEPGEKSPQYAQCKWISDLVKQVIDIRNFVLNHGMANHIFNRYSSLKLLSVAETRFASSFIMAKRLREVKSSLEKMVMDSNRKTYREDGNTVAEARAREVKKCIVDDTFWDQLDYLLSFTEPIIDMLRVADTDSPVLHLVYDMWDTMIENVKKRIFEHEGEDMDIGQSSFFDAVHQILEGRWNKSNTPLHCMAHSLVPKYYCDAWLNSGGNGVPRVAPHEDHEVSLNRSKCFKRLFPNQTDLRKVYTEYGAFSSGSEYFGQPHVIDARMFEEPISWWANHGASTPLLQALAFKLLSQPASSSCAERNWSTYSVIQSMKRNRLTTSRSEDLVFVHCNIRLLSRKSKEYTDGPSKYWDISGDQFDIEGQEVGELAQLSLDEPELERMTFQDAEDGEGNDIGTGTDTDIGTGTEGEPEEDEF</sequence>
<name>A0ACC0MCB8_RHOML</name>
<accession>A0ACC0MCB8</accession>
<evidence type="ECO:0000313" key="1">
    <source>
        <dbReference type="EMBL" id="KAI8538597.1"/>
    </source>
</evidence>
<comment type="caution">
    <text evidence="1">The sequence shown here is derived from an EMBL/GenBank/DDBJ whole genome shotgun (WGS) entry which is preliminary data.</text>
</comment>
<protein>
    <submittedName>
        <fullName evidence="1">Uncharacterized protein</fullName>
    </submittedName>
</protein>
<reference evidence="1" key="1">
    <citation type="submission" date="2022-02" db="EMBL/GenBank/DDBJ databases">
        <title>Plant Genome Project.</title>
        <authorList>
            <person name="Zhang R.-G."/>
        </authorList>
    </citation>
    <scope>NUCLEOTIDE SEQUENCE</scope>
    <source>
        <strain evidence="1">AT1</strain>
    </source>
</reference>
<proteinExistence type="predicted"/>
<gene>
    <name evidence="1" type="ORF">RHMOL_Rhmol09G0116700</name>
</gene>
<organism evidence="1 2">
    <name type="scientific">Rhododendron molle</name>
    <name type="common">Chinese azalea</name>
    <name type="synonym">Azalea mollis</name>
    <dbReference type="NCBI Taxonomy" id="49168"/>
    <lineage>
        <taxon>Eukaryota</taxon>
        <taxon>Viridiplantae</taxon>
        <taxon>Streptophyta</taxon>
        <taxon>Embryophyta</taxon>
        <taxon>Tracheophyta</taxon>
        <taxon>Spermatophyta</taxon>
        <taxon>Magnoliopsida</taxon>
        <taxon>eudicotyledons</taxon>
        <taxon>Gunneridae</taxon>
        <taxon>Pentapetalae</taxon>
        <taxon>asterids</taxon>
        <taxon>Ericales</taxon>
        <taxon>Ericaceae</taxon>
        <taxon>Ericoideae</taxon>
        <taxon>Rhodoreae</taxon>
        <taxon>Rhododendron</taxon>
    </lineage>
</organism>
<dbReference type="EMBL" id="CM046396">
    <property type="protein sequence ID" value="KAI8538597.1"/>
    <property type="molecule type" value="Genomic_DNA"/>
</dbReference>
<keyword evidence="2" id="KW-1185">Reference proteome</keyword>